<dbReference type="OrthoDB" id="9809646at2"/>
<reference evidence="12 13" key="1">
    <citation type="journal article" date="2015" name="Int. J. Syst. Evol. Microbiol.">
        <title>Flavisolibacter ginsenosidimutans sp. nov., with ginsenoside-converting activity isolated from soil used for cultivating ginseng.</title>
        <authorList>
            <person name="Zhao Y."/>
            <person name="Liu Q."/>
            <person name="Kang M.S."/>
            <person name="Jin F."/>
            <person name="Yu H."/>
            <person name="Im W.T."/>
        </authorList>
    </citation>
    <scope>NUCLEOTIDE SEQUENCE [LARGE SCALE GENOMIC DNA]</scope>
    <source>
        <strain evidence="12 13">Gsoil 636</strain>
    </source>
</reference>
<evidence type="ECO:0000256" key="3">
    <source>
        <dbReference type="ARBA" id="ARBA00022448"/>
    </source>
</evidence>
<dbReference type="GO" id="GO:0005385">
    <property type="term" value="F:zinc ion transmembrane transporter activity"/>
    <property type="evidence" value="ECO:0007669"/>
    <property type="project" value="TreeGrafter"/>
</dbReference>
<protein>
    <submittedName>
        <fullName evidence="12">Cation transporter</fullName>
    </submittedName>
</protein>
<dbReference type="Pfam" id="PF16916">
    <property type="entry name" value="ZT_dimer"/>
    <property type="match status" value="1"/>
</dbReference>
<dbReference type="RefSeq" id="WP_146784294.1">
    <property type="nucleotide sequence ID" value="NZ_BAABIO010000002.1"/>
</dbReference>
<feature type="transmembrane region" description="Helical" evidence="9">
    <location>
        <begin position="184"/>
        <end position="207"/>
    </location>
</feature>
<comment type="subcellular location">
    <subcellularLocation>
        <location evidence="1">Membrane</location>
        <topology evidence="1">Multi-pass membrane protein</topology>
    </subcellularLocation>
</comment>
<evidence type="ECO:0000256" key="7">
    <source>
        <dbReference type="ARBA" id="ARBA00023065"/>
    </source>
</evidence>
<dbReference type="Pfam" id="PF01545">
    <property type="entry name" value="Cation_efflux"/>
    <property type="match status" value="1"/>
</dbReference>
<evidence type="ECO:0000259" key="10">
    <source>
        <dbReference type="Pfam" id="PF01545"/>
    </source>
</evidence>
<keyword evidence="3" id="KW-0813">Transport</keyword>
<keyword evidence="7" id="KW-0406">Ion transport</keyword>
<evidence type="ECO:0000256" key="2">
    <source>
        <dbReference type="ARBA" id="ARBA00008873"/>
    </source>
</evidence>
<keyword evidence="5" id="KW-0864">Zinc transport</keyword>
<dbReference type="InterPro" id="IPR027470">
    <property type="entry name" value="Cation_efflux_CTD"/>
</dbReference>
<keyword evidence="5" id="KW-0862">Zinc</keyword>
<keyword evidence="6 9" id="KW-1133">Transmembrane helix</keyword>
<feature type="transmembrane region" description="Helical" evidence="9">
    <location>
        <begin position="23"/>
        <end position="45"/>
    </location>
</feature>
<dbReference type="InterPro" id="IPR050681">
    <property type="entry name" value="CDF/SLC30A"/>
</dbReference>
<evidence type="ECO:0000256" key="4">
    <source>
        <dbReference type="ARBA" id="ARBA00022692"/>
    </source>
</evidence>
<feature type="domain" description="Cation efflux protein cytoplasmic" evidence="11">
    <location>
        <begin position="219"/>
        <end position="291"/>
    </location>
</feature>
<sequence>MAHNHDHDHHSHNLDFERGNKKAFITGICLNLLFVLAELIAGVFYNSMALLTDAGHNAGDVAGLVLSLLAFWMAGKASTAKYTYGYKKTTVLAALINAVVLLIAIGVLGFESVTRLLKPEPVQGTVVAWVAGLGIAVNGLSAFLFYKGKEKDLNAKSAYLHLLADALVSLGVVAAGIVMNYTQWYWLDPAIGLVIMMVILFSTWGLLRDSFQMTIDAVPSGIELNEIKRLMLQTEHVKNVEHVHVWPLSTTENALTAHVGIDDELSFDEKLKVVAKLKHELEHHNIHHSTIELYKL</sequence>
<dbReference type="SUPFAM" id="SSF161111">
    <property type="entry name" value="Cation efflux protein transmembrane domain-like"/>
    <property type="match status" value="1"/>
</dbReference>
<feature type="transmembrane region" description="Helical" evidence="9">
    <location>
        <begin position="158"/>
        <end position="178"/>
    </location>
</feature>
<keyword evidence="8 9" id="KW-0472">Membrane</keyword>
<feature type="transmembrane region" description="Helical" evidence="9">
    <location>
        <begin position="57"/>
        <end position="77"/>
    </location>
</feature>
<organism evidence="12 13">
    <name type="scientific">Flavisolibacter ginsenosidimutans</name>
    <dbReference type="NCBI Taxonomy" id="661481"/>
    <lineage>
        <taxon>Bacteria</taxon>
        <taxon>Pseudomonadati</taxon>
        <taxon>Bacteroidota</taxon>
        <taxon>Chitinophagia</taxon>
        <taxon>Chitinophagales</taxon>
        <taxon>Chitinophagaceae</taxon>
        <taxon>Flavisolibacter</taxon>
    </lineage>
</organism>
<feature type="transmembrane region" description="Helical" evidence="9">
    <location>
        <begin position="89"/>
        <end position="110"/>
    </location>
</feature>
<accession>A0A5B8UFN1</accession>
<dbReference type="SUPFAM" id="SSF160240">
    <property type="entry name" value="Cation efflux protein cytoplasmic domain-like"/>
    <property type="match status" value="1"/>
</dbReference>
<dbReference type="InterPro" id="IPR036837">
    <property type="entry name" value="Cation_efflux_CTD_sf"/>
</dbReference>
<evidence type="ECO:0000313" key="12">
    <source>
        <dbReference type="EMBL" id="QEC55491.1"/>
    </source>
</evidence>
<dbReference type="PANTHER" id="PTHR11562:SF17">
    <property type="entry name" value="RE54080P-RELATED"/>
    <property type="match status" value="1"/>
</dbReference>
<proteinExistence type="inferred from homology"/>
<evidence type="ECO:0000313" key="13">
    <source>
        <dbReference type="Proteomes" id="UP000321204"/>
    </source>
</evidence>
<dbReference type="InterPro" id="IPR058533">
    <property type="entry name" value="Cation_efflux_TM"/>
</dbReference>
<dbReference type="EMBL" id="CP042433">
    <property type="protein sequence ID" value="QEC55491.1"/>
    <property type="molecule type" value="Genomic_DNA"/>
</dbReference>
<feature type="domain" description="Cation efflux protein transmembrane" evidence="10">
    <location>
        <begin position="26"/>
        <end position="212"/>
    </location>
</feature>
<feature type="transmembrane region" description="Helical" evidence="9">
    <location>
        <begin position="122"/>
        <end position="146"/>
    </location>
</feature>
<comment type="similarity">
    <text evidence="2">Belongs to the cation diffusion facilitator (CDF) transporter (TC 2.A.4) family. SLC30A subfamily.</text>
</comment>
<dbReference type="Gene3D" id="1.20.1510.10">
    <property type="entry name" value="Cation efflux protein transmembrane domain"/>
    <property type="match status" value="1"/>
</dbReference>
<evidence type="ECO:0000259" key="11">
    <source>
        <dbReference type="Pfam" id="PF16916"/>
    </source>
</evidence>
<name>A0A5B8UFN1_9BACT</name>
<gene>
    <name evidence="12" type="ORF">FSB75_06100</name>
</gene>
<evidence type="ECO:0000256" key="6">
    <source>
        <dbReference type="ARBA" id="ARBA00022989"/>
    </source>
</evidence>
<evidence type="ECO:0000256" key="1">
    <source>
        <dbReference type="ARBA" id="ARBA00004141"/>
    </source>
</evidence>
<dbReference type="PANTHER" id="PTHR11562">
    <property type="entry name" value="CATION EFFLUX PROTEIN/ ZINC TRANSPORTER"/>
    <property type="match status" value="1"/>
</dbReference>
<dbReference type="KEGG" id="fgg:FSB75_06100"/>
<dbReference type="GO" id="GO:0005886">
    <property type="term" value="C:plasma membrane"/>
    <property type="evidence" value="ECO:0007669"/>
    <property type="project" value="TreeGrafter"/>
</dbReference>
<evidence type="ECO:0000256" key="9">
    <source>
        <dbReference type="SAM" id="Phobius"/>
    </source>
</evidence>
<dbReference type="InterPro" id="IPR027469">
    <property type="entry name" value="Cation_efflux_TMD_sf"/>
</dbReference>
<keyword evidence="4 9" id="KW-0812">Transmembrane</keyword>
<dbReference type="AlphaFoldDB" id="A0A5B8UFN1"/>
<dbReference type="Proteomes" id="UP000321204">
    <property type="component" value="Chromosome"/>
</dbReference>
<evidence type="ECO:0000256" key="5">
    <source>
        <dbReference type="ARBA" id="ARBA00022906"/>
    </source>
</evidence>
<dbReference type="InterPro" id="IPR002524">
    <property type="entry name" value="Cation_efflux"/>
</dbReference>
<dbReference type="NCBIfam" id="TIGR01297">
    <property type="entry name" value="CDF"/>
    <property type="match status" value="1"/>
</dbReference>
<evidence type="ECO:0000256" key="8">
    <source>
        <dbReference type="ARBA" id="ARBA00023136"/>
    </source>
</evidence>
<keyword evidence="13" id="KW-1185">Reference proteome</keyword>